<sequence>MDRLRLVAQVAIPFVWFGMVVAISLIEAPLKFRAPGVTRALGLGIGRLVFRALNVAELTLLLLLALALVGAGAGAVRWTLVAVAGAVLLTQAFVLRPLLDVRAQQIIAGGQPAASHLHVVYIAMEAIKLVTVAWLGISLVLRLR</sequence>
<name>A0ABP8SQC0_9ACTN</name>
<feature type="transmembrane region" description="Helical" evidence="1">
    <location>
        <begin position="119"/>
        <end position="141"/>
    </location>
</feature>
<evidence type="ECO:0000313" key="2">
    <source>
        <dbReference type="EMBL" id="GAA4573741.1"/>
    </source>
</evidence>
<comment type="caution">
    <text evidence="2">The sequence shown here is derived from an EMBL/GenBank/DDBJ whole genome shotgun (WGS) entry which is preliminary data.</text>
</comment>
<feature type="transmembrane region" description="Helical" evidence="1">
    <location>
        <begin position="75"/>
        <end position="99"/>
    </location>
</feature>
<protein>
    <recommendedName>
        <fullName evidence="4">DUF4149 domain-containing protein</fullName>
    </recommendedName>
</protein>
<evidence type="ECO:0008006" key="4">
    <source>
        <dbReference type="Google" id="ProtNLM"/>
    </source>
</evidence>
<dbReference type="Proteomes" id="UP001500307">
    <property type="component" value="Unassembled WGS sequence"/>
</dbReference>
<gene>
    <name evidence="2" type="ORF">GCM10023176_39350</name>
</gene>
<accession>A0ABP8SQC0</accession>
<dbReference type="EMBL" id="BAABGU010000022">
    <property type="protein sequence ID" value="GAA4573741.1"/>
    <property type="molecule type" value="Genomic_DNA"/>
</dbReference>
<evidence type="ECO:0000313" key="3">
    <source>
        <dbReference type="Proteomes" id="UP001500307"/>
    </source>
</evidence>
<reference evidence="3" key="1">
    <citation type="journal article" date="2019" name="Int. J. Syst. Evol. Microbiol.">
        <title>The Global Catalogue of Microorganisms (GCM) 10K type strain sequencing project: providing services to taxonomists for standard genome sequencing and annotation.</title>
        <authorList>
            <consortium name="The Broad Institute Genomics Platform"/>
            <consortium name="The Broad Institute Genome Sequencing Center for Infectious Disease"/>
            <person name="Wu L."/>
            <person name="Ma J."/>
        </authorList>
    </citation>
    <scope>NUCLEOTIDE SEQUENCE [LARGE SCALE GENOMIC DNA]</scope>
    <source>
        <strain evidence="3">JCM 3175</strain>
    </source>
</reference>
<keyword evidence="1" id="KW-1133">Transmembrane helix</keyword>
<organism evidence="2 3">
    <name type="scientific">Micromonospora coerulea</name>
    <dbReference type="NCBI Taxonomy" id="47856"/>
    <lineage>
        <taxon>Bacteria</taxon>
        <taxon>Bacillati</taxon>
        <taxon>Actinomycetota</taxon>
        <taxon>Actinomycetes</taxon>
        <taxon>Micromonosporales</taxon>
        <taxon>Micromonosporaceae</taxon>
        <taxon>Micromonospora</taxon>
    </lineage>
</organism>
<keyword evidence="1" id="KW-0472">Membrane</keyword>
<evidence type="ECO:0000256" key="1">
    <source>
        <dbReference type="SAM" id="Phobius"/>
    </source>
</evidence>
<proteinExistence type="predicted"/>
<feature type="transmembrane region" description="Helical" evidence="1">
    <location>
        <begin position="48"/>
        <end position="69"/>
    </location>
</feature>
<keyword evidence="3" id="KW-1185">Reference proteome</keyword>
<keyword evidence="1" id="KW-0812">Transmembrane</keyword>
<feature type="transmembrane region" description="Helical" evidence="1">
    <location>
        <begin position="6"/>
        <end position="27"/>
    </location>
</feature>